<reference evidence="1" key="1">
    <citation type="journal article" date="2021" name="Proc. Natl. Acad. Sci. U.S.A.">
        <title>A Catalog of Tens of Thousands of Viruses from Human Metagenomes Reveals Hidden Associations with Chronic Diseases.</title>
        <authorList>
            <person name="Tisza M.J."/>
            <person name="Buck C.B."/>
        </authorList>
    </citation>
    <scope>NUCLEOTIDE SEQUENCE</scope>
    <source>
        <strain evidence="1">Ct5jB2</strain>
    </source>
</reference>
<organism evidence="1">
    <name type="scientific">Siphoviridae sp. ct5jB2</name>
    <dbReference type="NCBI Taxonomy" id="2825337"/>
    <lineage>
        <taxon>Viruses</taxon>
        <taxon>Duplodnaviria</taxon>
        <taxon>Heunggongvirae</taxon>
        <taxon>Uroviricota</taxon>
        <taxon>Caudoviricetes</taxon>
    </lineage>
</organism>
<evidence type="ECO:0000313" key="1">
    <source>
        <dbReference type="EMBL" id="DAF85535.1"/>
    </source>
</evidence>
<dbReference type="EMBL" id="BK015927">
    <property type="protein sequence ID" value="DAF85535.1"/>
    <property type="molecule type" value="Genomic_DNA"/>
</dbReference>
<sequence>MSLLCDRAKNKLDKSKRKYKECPQSKFPDREAELFCENCGHSLGKKDVLIIDLETVKYCSKCIEKYIKETPFDIPDGTVVKDFGDSVYLKYKSGGYIEQTVLKDCYFNTKGRYIKVKGKRVYI</sequence>
<accession>A0A8S5TTP9</accession>
<protein>
    <submittedName>
        <fullName evidence="1">Zinc-ribbon domain protein</fullName>
    </submittedName>
</protein>
<proteinExistence type="predicted"/>
<name>A0A8S5TTP9_9CAUD</name>